<organism evidence="2 3">
    <name type="scientific">Lachnoanaerobaculum umeaense</name>
    <dbReference type="NCBI Taxonomy" id="617123"/>
    <lineage>
        <taxon>Bacteria</taxon>
        <taxon>Bacillati</taxon>
        <taxon>Bacillota</taxon>
        <taxon>Clostridia</taxon>
        <taxon>Lachnospirales</taxon>
        <taxon>Lachnospiraceae</taxon>
        <taxon>Lachnoanaerobaculum</taxon>
    </lineage>
</organism>
<dbReference type="Proteomes" id="UP000265562">
    <property type="component" value="Chromosome"/>
</dbReference>
<feature type="region of interest" description="Disordered" evidence="1">
    <location>
        <begin position="167"/>
        <end position="210"/>
    </location>
</feature>
<dbReference type="RefSeq" id="WP_111524787.1">
    <property type="nucleotide sequence ID" value="NZ_CP032364.1"/>
</dbReference>
<dbReference type="EMBL" id="CP032364">
    <property type="protein sequence ID" value="AYB00224.1"/>
    <property type="molecule type" value="Genomic_DNA"/>
</dbReference>
<feature type="compositionally biased region" description="Basic residues" evidence="1">
    <location>
        <begin position="183"/>
        <end position="204"/>
    </location>
</feature>
<accession>A0A385Q5B4</accession>
<dbReference type="AlphaFoldDB" id="A0A385Q5B4"/>
<evidence type="ECO:0000256" key="1">
    <source>
        <dbReference type="SAM" id="MobiDB-lite"/>
    </source>
</evidence>
<evidence type="ECO:0000313" key="3">
    <source>
        <dbReference type="Proteomes" id="UP000265562"/>
    </source>
</evidence>
<proteinExistence type="predicted"/>
<sequence length="210" mass="24214">MTVNQKELAECLGVEPRTIRDLTKKCGIFERNESGKYELSTCIKEYIEYKLDLDSSRAKGLNLEALKARHEEIKIQMSLEKLREYKAETHRSEDVEEFLSNMLVSFKNKLSTLPSKLAMEIMGETDTNVAIKKVEEEIDIALNELSGYDPNKISRKRKNIDLNEDDLEEVEEEDDIKRENKKTVSKSNKRNAKTTKTAKRKPVGRKIQGT</sequence>
<protein>
    <submittedName>
        <fullName evidence="2">DNA-packaging protein</fullName>
    </submittedName>
</protein>
<gene>
    <name evidence="2" type="ORF">D4A81_09910</name>
</gene>
<dbReference type="OrthoDB" id="1908546at2"/>
<evidence type="ECO:0000313" key="2">
    <source>
        <dbReference type="EMBL" id="AYB00224.1"/>
    </source>
</evidence>
<dbReference type="KEGG" id="lua:D4A81_09910"/>
<name>A0A385Q5B4_9FIRM</name>
<reference evidence="2 3" key="1">
    <citation type="submission" date="2018-09" db="EMBL/GenBank/DDBJ databases">
        <title>Genome sequencing of Lachnoanaerobaculum umeaense DSM 23576.</title>
        <authorList>
            <person name="Kook J.-K."/>
            <person name="Park S.-N."/>
            <person name="Lim Y.K."/>
        </authorList>
    </citation>
    <scope>NUCLEOTIDE SEQUENCE [LARGE SCALE GENOMIC DNA]</scope>
    <source>
        <strain evidence="3">DSM 23576 \ CCUG 58757</strain>
    </source>
</reference>
<keyword evidence="3" id="KW-1185">Reference proteome</keyword>